<accession>A0AA86NQR0</accession>
<reference evidence="1" key="1">
    <citation type="submission" date="2023-06" db="EMBL/GenBank/DDBJ databases">
        <authorList>
            <person name="Kurt Z."/>
        </authorList>
    </citation>
    <scope>NUCLEOTIDE SEQUENCE</scope>
</reference>
<proteinExistence type="predicted"/>
<organism evidence="1">
    <name type="scientific">Hexamita inflata</name>
    <dbReference type="NCBI Taxonomy" id="28002"/>
    <lineage>
        <taxon>Eukaryota</taxon>
        <taxon>Metamonada</taxon>
        <taxon>Diplomonadida</taxon>
        <taxon>Hexamitidae</taxon>
        <taxon>Hexamitinae</taxon>
        <taxon>Hexamita</taxon>
    </lineage>
</organism>
<reference evidence="2 3" key="2">
    <citation type="submission" date="2024-07" db="EMBL/GenBank/DDBJ databases">
        <authorList>
            <person name="Akdeniz Z."/>
        </authorList>
    </citation>
    <scope>NUCLEOTIDE SEQUENCE [LARGE SCALE GENOMIC DNA]</scope>
</reference>
<name>A0AA86NQR0_9EUKA</name>
<sequence>MAASAVQQQSAVKDEQELFDVIMAQDFPSKADLVQVCLYVTSNPVQLMKNQQINFILDKILQSSCFSGECRMHYYFAVFNSCILIDRMHWDVVGALHFLELSHVNVASDASQLLESVSNTDNSDQLRFFSESGLKCYQLLLSSYLNLSQQFDSEQNKILSHQQTVLSISYILTPTQIFVQNEVLPEQILKIIFKLLRNVTGSFNQLMTWLKQQQQFRKQLKALIVTLSNKIKRAEVYSQHITNFMLENKQTQYLYNYYNFDNTCLQRITDYYQNDEVTLDIFHALVDPLQ</sequence>
<evidence type="ECO:0000313" key="3">
    <source>
        <dbReference type="Proteomes" id="UP001642409"/>
    </source>
</evidence>
<gene>
    <name evidence="1" type="ORF">HINF_LOCUS12342</name>
    <name evidence="2" type="ORF">HINF_LOCUS71803</name>
</gene>
<protein>
    <submittedName>
        <fullName evidence="2">Hypothetical_protein</fullName>
    </submittedName>
</protein>
<evidence type="ECO:0000313" key="1">
    <source>
        <dbReference type="EMBL" id="CAI9924697.1"/>
    </source>
</evidence>
<dbReference type="EMBL" id="CAXDID020000558">
    <property type="protein sequence ID" value="CAL6102726.1"/>
    <property type="molecule type" value="Genomic_DNA"/>
</dbReference>
<evidence type="ECO:0000313" key="2">
    <source>
        <dbReference type="EMBL" id="CAL6102726.1"/>
    </source>
</evidence>
<keyword evidence="3" id="KW-1185">Reference proteome</keyword>
<dbReference type="AlphaFoldDB" id="A0AA86NQR0"/>
<dbReference type="EMBL" id="CATOUU010000320">
    <property type="protein sequence ID" value="CAI9924697.1"/>
    <property type="molecule type" value="Genomic_DNA"/>
</dbReference>
<comment type="caution">
    <text evidence="1">The sequence shown here is derived from an EMBL/GenBank/DDBJ whole genome shotgun (WGS) entry which is preliminary data.</text>
</comment>
<dbReference type="Proteomes" id="UP001642409">
    <property type="component" value="Unassembled WGS sequence"/>
</dbReference>